<dbReference type="EMBL" id="JAINDJ010000006">
    <property type="protein sequence ID" value="KAG9443953.1"/>
    <property type="molecule type" value="Genomic_DNA"/>
</dbReference>
<evidence type="ECO:0000256" key="6">
    <source>
        <dbReference type="ARBA" id="ARBA00022976"/>
    </source>
</evidence>
<dbReference type="InterPro" id="IPR041084">
    <property type="entry name" value="Ncstrn_small"/>
</dbReference>
<dbReference type="Pfam" id="PF18266">
    <property type="entry name" value="Ncstrn_small"/>
    <property type="match status" value="1"/>
</dbReference>
<dbReference type="Proteomes" id="UP000825729">
    <property type="component" value="Unassembled WGS sequence"/>
</dbReference>
<evidence type="ECO:0000256" key="7">
    <source>
        <dbReference type="ARBA" id="ARBA00022989"/>
    </source>
</evidence>
<comment type="caution">
    <text evidence="13">The sequence shown here is derived from an EMBL/GenBank/DDBJ whole genome shotgun (WGS) entry which is preliminary data.</text>
</comment>
<evidence type="ECO:0000259" key="12">
    <source>
        <dbReference type="Pfam" id="PF18266"/>
    </source>
</evidence>
<dbReference type="Gene3D" id="3.40.630.10">
    <property type="entry name" value="Zn peptidases"/>
    <property type="match status" value="1"/>
</dbReference>
<comment type="similarity">
    <text evidence="2">Belongs to the nicastrin family.</text>
</comment>
<keyword evidence="4 10" id="KW-0812">Transmembrane</keyword>
<proteinExistence type="inferred from homology"/>
<dbReference type="PANTHER" id="PTHR21092">
    <property type="entry name" value="NICASTRIN"/>
    <property type="match status" value="1"/>
</dbReference>
<keyword evidence="14" id="KW-1185">Reference proteome</keyword>
<accession>A0AAV7E5P4</accession>
<dbReference type="SUPFAM" id="SSF53187">
    <property type="entry name" value="Zn-dependent exopeptidases"/>
    <property type="match status" value="1"/>
</dbReference>
<dbReference type="GO" id="GO:0005886">
    <property type="term" value="C:plasma membrane"/>
    <property type="evidence" value="ECO:0007669"/>
    <property type="project" value="TreeGrafter"/>
</dbReference>
<dbReference type="GO" id="GO:0007219">
    <property type="term" value="P:Notch signaling pathway"/>
    <property type="evidence" value="ECO:0007669"/>
    <property type="project" value="UniProtKB-KW"/>
</dbReference>
<feature type="chain" id="PRO_5043350110" description="Nicastrin" evidence="11">
    <location>
        <begin position="22"/>
        <end position="667"/>
    </location>
</feature>
<dbReference type="FunFam" id="3.40.630.10:FF:000075">
    <property type="entry name" value="Nicastrin"/>
    <property type="match status" value="1"/>
</dbReference>
<evidence type="ECO:0000256" key="4">
    <source>
        <dbReference type="ARBA" id="ARBA00022692"/>
    </source>
</evidence>
<dbReference type="AlphaFoldDB" id="A0AAV7E5P4"/>
<reference evidence="13 14" key="1">
    <citation type="submission" date="2021-07" db="EMBL/GenBank/DDBJ databases">
        <title>The Aristolochia fimbriata genome: insights into angiosperm evolution, floral development and chemical biosynthesis.</title>
        <authorList>
            <person name="Jiao Y."/>
        </authorList>
    </citation>
    <scope>NUCLEOTIDE SEQUENCE [LARGE SCALE GENOMIC DNA]</scope>
    <source>
        <strain evidence="13">IBCAS-2021</strain>
        <tissue evidence="13">Leaf</tissue>
    </source>
</reference>
<protein>
    <recommendedName>
        <fullName evidence="3">Nicastrin</fullName>
    </recommendedName>
</protein>
<dbReference type="GO" id="GO:0016485">
    <property type="term" value="P:protein processing"/>
    <property type="evidence" value="ECO:0007669"/>
    <property type="project" value="InterPro"/>
</dbReference>
<keyword evidence="5 11" id="KW-0732">Signal</keyword>
<evidence type="ECO:0000256" key="5">
    <source>
        <dbReference type="ARBA" id="ARBA00022729"/>
    </source>
</evidence>
<dbReference type="PANTHER" id="PTHR21092:SF0">
    <property type="entry name" value="NICASTRIN"/>
    <property type="match status" value="1"/>
</dbReference>
<sequence>MAAKLFFFSVVVALSANVCFSLSGNVKSLESVPDLEKAMYLVVDGYPCVRLLNLSGAIGCANPGRSKVVAPLVRVKTSEDELDRLSTVMVPLDVMKDFLTRVSSDLNFAQKVAGVLVESEVEGHNELAGGFSPDDKFPQAEFAPYKKNNYEWNPVGSGIMWNRYDFPVFLLSKNSSVVLQEIAEKNAKRNKAYPTDVAEFDFVMQTTTAGSHNSESCLKDQSCLPLGGYSVLSSLPPINVSSTKTSKPILLAVASQDSSAFFHDKSLGADSSISGMISLLAAIDALSRIDGLQKLEKQLVFLFPTGESWGYLGSRRFLAELDAGTDAVTGLNGTLISEILEIGSVGKDSTKATTLFAHLGKDVSGAKDMLTALQQASESLGPEGPKIEKASSSNPGVPPSSLMAFLRKNSSTSGIVLEDFDSVFTNKFYHSHLDNLLNVNSSSIVKAASVVARALYILANDDSKLNTKLLNSINVNVSLVHELLGCLLTCDPGLGCGLVKDFIVPSTICSSHYVGVLQGSPSTYPQYVGDTSRFIWNFLSERTSIGRKNVTSCSQGCQNPGEVCIRAEIKGRGSCVISSTRYVPAYSTRLKYEGSWVVIPSNASDEMGLVDPIWAESYWNTLGVRVYTLQSSSYDNLVLLWGVGITALAYLLIIPIRAIFLKALKLD</sequence>
<gene>
    <name evidence="13" type="ORF">H6P81_015293</name>
</gene>
<evidence type="ECO:0000256" key="10">
    <source>
        <dbReference type="SAM" id="Phobius"/>
    </source>
</evidence>
<feature type="transmembrane region" description="Helical" evidence="10">
    <location>
        <begin position="638"/>
        <end position="660"/>
    </location>
</feature>
<evidence type="ECO:0000256" key="8">
    <source>
        <dbReference type="ARBA" id="ARBA00023136"/>
    </source>
</evidence>
<evidence type="ECO:0000256" key="11">
    <source>
        <dbReference type="SAM" id="SignalP"/>
    </source>
</evidence>
<feature type="signal peptide" evidence="11">
    <location>
        <begin position="1"/>
        <end position="21"/>
    </location>
</feature>
<evidence type="ECO:0000256" key="2">
    <source>
        <dbReference type="ARBA" id="ARBA00007717"/>
    </source>
</evidence>
<keyword evidence="6" id="KW-0914">Notch signaling pathway</keyword>
<evidence type="ECO:0000256" key="9">
    <source>
        <dbReference type="ARBA" id="ARBA00023180"/>
    </source>
</evidence>
<keyword evidence="9" id="KW-0325">Glycoprotein</keyword>
<keyword evidence="7 10" id="KW-1133">Transmembrane helix</keyword>
<organism evidence="13 14">
    <name type="scientific">Aristolochia fimbriata</name>
    <name type="common">White veined hardy Dutchman's pipe vine</name>
    <dbReference type="NCBI Taxonomy" id="158543"/>
    <lineage>
        <taxon>Eukaryota</taxon>
        <taxon>Viridiplantae</taxon>
        <taxon>Streptophyta</taxon>
        <taxon>Embryophyta</taxon>
        <taxon>Tracheophyta</taxon>
        <taxon>Spermatophyta</taxon>
        <taxon>Magnoliopsida</taxon>
        <taxon>Magnoliidae</taxon>
        <taxon>Piperales</taxon>
        <taxon>Aristolochiaceae</taxon>
        <taxon>Aristolochia</taxon>
    </lineage>
</organism>
<evidence type="ECO:0000256" key="3">
    <source>
        <dbReference type="ARBA" id="ARBA00015303"/>
    </source>
</evidence>
<comment type="subcellular location">
    <subcellularLocation>
        <location evidence="1">Membrane</location>
        <topology evidence="1">Single-pass type I membrane protein</topology>
    </subcellularLocation>
</comment>
<dbReference type="Pfam" id="PF05450">
    <property type="entry name" value="Nicastrin"/>
    <property type="match status" value="1"/>
</dbReference>
<evidence type="ECO:0000313" key="14">
    <source>
        <dbReference type="Proteomes" id="UP000825729"/>
    </source>
</evidence>
<name>A0AAV7E5P4_ARIFI</name>
<dbReference type="InterPro" id="IPR008710">
    <property type="entry name" value="Nicastrin"/>
</dbReference>
<evidence type="ECO:0000256" key="1">
    <source>
        <dbReference type="ARBA" id="ARBA00004479"/>
    </source>
</evidence>
<evidence type="ECO:0000313" key="13">
    <source>
        <dbReference type="EMBL" id="KAG9443953.1"/>
    </source>
</evidence>
<feature type="domain" description="Nicastrin small lobe" evidence="12">
    <location>
        <begin position="47"/>
        <end position="206"/>
    </location>
</feature>
<keyword evidence="8 10" id="KW-0472">Membrane</keyword>